<dbReference type="SUPFAM" id="SSF52540">
    <property type="entry name" value="P-loop containing nucleoside triphosphate hydrolases"/>
    <property type="match status" value="2"/>
</dbReference>
<keyword evidence="10 15" id="KW-0234">DNA repair</keyword>
<dbReference type="KEGG" id="minf:MESINF_2087"/>
<evidence type="ECO:0000256" key="14">
    <source>
        <dbReference type="ARBA" id="ARBA00048988"/>
    </source>
</evidence>
<dbReference type="NCBIfam" id="NF008165">
    <property type="entry name" value="PRK10917.1-3"/>
    <property type="match status" value="1"/>
</dbReference>
<dbReference type="InterPro" id="IPR047112">
    <property type="entry name" value="RecG/Mfd"/>
</dbReference>
<dbReference type="NCBIfam" id="NF008168">
    <property type="entry name" value="PRK10917.2-2"/>
    <property type="match status" value="1"/>
</dbReference>
<dbReference type="InterPro" id="IPR045562">
    <property type="entry name" value="RecG_dom3_C"/>
</dbReference>
<comment type="catalytic activity">
    <reaction evidence="14 15">
        <text>ATP + H2O = ADP + phosphate + H(+)</text>
        <dbReference type="Rhea" id="RHEA:13065"/>
        <dbReference type="ChEBI" id="CHEBI:15377"/>
        <dbReference type="ChEBI" id="CHEBI:15378"/>
        <dbReference type="ChEBI" id="CHEBI:30616"/>
        <dbReference type="ChEBI" id="CHEBI:43474"/>
        <dbReference type="ChEBI" id="CHEBI:456216"/>
        <dbReference type="EC" id="5.6.2.4"/>
    </reaction>
</comment>
<evidence type="ECO:0000256" key="7">
    <source>
        <dbReference type="ARBA" id="ARBA00022840"/>
    </source>
</evidence>
<keyword evidence="3 15" id="KW-0547">Nucleotide-binding</keyword>
<comment type="catalytic activity">
    <reaction evidence="12 15">
        <text>Couples ATP hydrolysis with the unwinding of duplex DNA by translocating in the 3'-5' direction.</text>
        <dbReference type="EC" id="5.6.2.4"/>
    </reaction>
</comment>
<dbReference type="GO" id="GO:0006281">
    <property type="term" value="P:DNA repair"/>
    <property type="evidence" value="ECO:0007669"/>
    <property type="project" value="UniProtKB-UniRule"/>
</dbReference>
<evidence type="ECO:0000256" key="2">
    <source>
        <dbReference type="ARBA" id="ARBA00017846"/>
    </source>
</evidence>
<dbReference type="SUPFAM" id="SSF50249">
    <property type="entry name" value="Nucleic acid-binding proteins"/>
    <property type="match status" value="1"/>
</dbReference>
<evidence type="ECO:0000256" key="10">
    <source>
        <dbReference type="ARBA" id="ARBA00023204"/>
    </source>
</evidence>
<dbReference type="Pfam" id="PF19833">
    <property type="entry name" value="RecG_dom3_C"/>
    <property type="match status" value="1"/>
</dbReference>
<name>A0A7Z7LGA3_9BACT</name>
<dbReference type="NCBIfam" id="TIGR00643">
    <property type="entry name" value="recG"/>
    <property type="match status" value="1"/>
</dbReference>
<dbReference type="AlphaFoldDB" id="A0A7Z7LGA3"/>
<keyword evidence="4 15" id="KW-0227">DNA damage</keyword>
<dbReference type="GO" id="GO:0003677">
    <property type="term" value="F:DNA binding"/>
    <property type="evidence" value="ECO:0007669"/>
    <property type="project" value="UniProtKB-KW"/>
</dbReference>
<protein>
    <recommendedName>
        <fullName evidence="2 15">ATP-dependent DNA helicase RecG</fullName>
        <ecNumber evidence="13 15">5.6.2.4</ecNumber>
    </recommendedName>
</protein>
<evidence type="ECO:0000256" key="1">
    <source>
        <dbReference type="ARBA" id="ARBA00007504"/>
    </source>
</evidence>
<evidence type="ECO:0000313" key="19">
    <source>
        <dbReference type="Proteomes" id="UP000250796"/>
    </source>
</evidence>
<dbReference type="InterPro" id="IPR012340">
    <property type="entry name" value="NA-bd_OB-fold"/>
</dbReference>
<evidence type="ECO:0000256" key="5">
    <source>
        <dbReference type="ARBA" id="ARBA00022801"/>
    </source>
</evidence>
<evidence type="ECO:0000313" key="18">
    <source>
        <dbReference type="EMBL" id="SSC13527.1"/>
    </source>
</evidence>
<dbReference type="Pfam" id="PF17191">
    <property type="entry name" value="RecG_wedge"/>
    <property type="match status" value="1"/>
</dbReference>
<evidence type="ECO:0000256" key="3">
    <source>
        <dbReference type="ARBA" id="ARBA00022741"/>
    </source>
</evidence>
<evidence type="ECO:0000259" key="17">
    <source>
        <dbReference type="PROSITE" id="PS51194"/>
    </source>
</evidence>
<keyword evidence="19" id="KW-1185">Reference proteome</keyword>
<comment type="similarity">
    <text evidence="1 15">Belongs to the helicase family. RecG subfamily.</text>
</comment>
<organism evidence="18 19">
    <name type="scientific">Mesotoga infera</name>
    <dbReference type="NCBI Taxonomy" id="1236046"/>
    <lineage>
        <taxon>Bacteria</taxon>
        <taxon>Thermotogati</taxon>
        <taxon>Thermotogota</taxon>
        <taxon>Thermotogae</taxon>
        <taxon>Kosmotogales</taxon>
        <taxon>Kosmotogaceae</taxon>
        <taxon>Mesotoga</taxon>
    </lineage>
</organism>
<evidence type="ECO:0000256" key="9">
    <source>
        <dbReference type="ARBA" id="ARBA00023172"/>
    </source>
</evidence>
<keyword evidence="8" id="KW-0238">DNA-binding</keyword>
<dbReference type="PROSITE" id="PS51194">
    <property type="entry name" value="HELICASE_CTER"/>
    <property type="match status" value="1"/>
</dbReference>
<dbReference type="InterPro" id="IPR027417">
    <property type="entry name" value="P-loop_NTPase"/>
</dbReference>
<dbReference type="RefSeq" id="WP_169699668.1">
    <property type="nucleotide sequence ID" value="NZ_LS974202.1"/>
</dbReference>
<evidence type="ECO:0000256" key="12">
    <source>
        <dbReference type="ARBA" id="ARBA00034617"/>
    </source>
</evidence>
<dbReference type="InterPro" id="IPR014001">
    <property type="entry name" value="Helicase_ATP-bd"/>
</dbReference>
<dbReference type="GO" id="GO:0043138">
    <property type="term" value="F:3'-5' DNA helicase activity"/>
    <property type="evidence" value="ECO:0007669"/>
    <property type="project" value="UniProtKB-EC"/>
</dbReference>
<feature type="domain" description="Helicase C-terminal" evidence="17">
    <location>
        <begin position="553"/>
        <end position="719"/>
    </location>
</feature>
<dbReference type="CDD" id="cd17992">
    <property type="entry name" value="DEXHc_RecG"/>
    <property type="match status" value="1"/>
</dbReference>
<dbReference type="Pfam" id="PF00271">
    <property type="entry name" value="Helicase_C"/>
    <property type="match status" value="1"/>
</dbReference>
<gene>
    <name evidence="18" type="ORF">MESINF_2087</name>
</gene>
<keyword evidence="6 15" id="KW-0347">Helicase</keyword>
<proteinExistence type="inferred from homology"/>
<dbReference type="CDD" id="cd04488">
    <property type="entry name" value="RecG_wedge_OBF"/>
    <property type="match status" value="1"/>
</dbReference>
<dbReference type="Pfam" id="PF17190">
    <property type="entry name" value="RecG_N"/>
    <property type="match status" value="1"/>
</dbReference>
<dbReference type="PROSITE" id="PS51192">
    <property type="entry name" value="HELICASE_ATP_BIND_1"/>
    <property type="match status" value="1"/>
</dbReference>
<evidence type="ECO:0000256" key="8">
    <source>
        <dbReference type="ARBA" id="ARBA00023125"/>
    </source>
</evidence>
<dbReference type="SMART" id="SM00487">
    <property type="entry name" value="DEXDc"/>
    <property type="match status" value="1"/>
</dbReference>
<dbReference type="Gene3D" id="1.20.120.630">
    <property type="entry name" value="RecG, N-terminal domain"/>
    <property type="match status" value="1"/>
</dbReference>
<evidence type="ECO:0000256" key="4">
    <source>
        <dbReference type="ARBA" id="ARBA00022763"/>
    </source>
</evidence>
<sequence>MLLENFLKCAEEVISLFEREGKEASLHSELVRLSSLIDPEEFDFFPSLKEYLEKFLSYFSPLDSLPRDRRMTRIENGHKMIDKLREIFLVRSEEEVMSLLGKPVAAATSIKYATSVGESRSKILKRMGIETAGDLVNYFPRDYEDRRTIVPISSIVVEEKVSIKGKLLNYSAKKVSGYTIISAVVSDGFGQILLKWFNQDYILQRLVKDRVYLIHGTAKKTPFGPLEMNSPEIEKIEGEVPREILPVYSLTSGISMKMMRKIMKRNLGVVKSLDELLPDFVRHERDLMSRRHAMISIHFPLSLFEMTRARKYLVYEEFFLFELAILYNRSRLRKSRGGIAKTITGELSKRLIARLPFELTGDQIKVFEEIREDMRSSNPMNRLLQGDVGSGKTMVAELAMVDNFEAGYQSALMVPTSVLAMQHFEKLSSDLEPLGIKVELLTGSLKKSEQDRIRLGLVMGEIDIVIGTHSLIQEGVDFENLGLIVVDEQHRFGVRQREALTTKGHLVDSLIMTATPIPRTLAMTAYGDLDVSTIITMPKGRNPVRTLLISRSRTRELYSFIMEELKMGHQIFFIYPLVEESEQIDLKNATDEAERLRSEIFPGVGVELLHGRMSDLEKQEVMGRFRSKESMILVSTTVVEVGIDVPSATVMVIEHPERFGLAQLHQLRGRVGRSSLKSYCIMVLNSGVSKEALDRLRDFSSTSDGFTVAELDLKLRGPGEFMGLRQHGLPQFSLGDIVRDSDLLTAAREDAAKLLRSDPDLQSSGALRLEIEKRFSDSINLIEVG</sequence>
<dbReference type="Gene3D" id="3.40.50.300">
    <property type="entry name" value="P-loop containing nucleotide triphosphate hydrolases"/>
    <property type="match status" value="2"/>
</dbReference>
<dbReference type="EC" id="5.6.2.4" evidence="13 15"/>
<feature type="domain" description="Helicase ATP-binding" evidence="16">
    <location>
        <begin position="373"/>
        <end position="534"/>
    </location>
</feature>
<dbReference type="SMART" id="SM00490">
    <property type="entry name" value="HELICc"/>
    <property type="match status" value="2"/>
</dbReference>
<dbReference type="GO" id="GO:0016787">
    <property type="term" value="F:hydrolase activity"/>
    <property type="evidence" value="ECO:0007669"/>
    <property type="project" value="UniProtKB-KW"/>
</dbReference>
<dbReference type="GO" id="GO:0006310">
    <property type="term" value="P:DNA recombination"/>
    <property type="evidence" value="ECO:0007669"/>
    <property type="project" value="UniProtKB-UniRule"/>
</dbReference>
<dbReference type="InterPro" id="IPR036845">
    <property type="entry name" value="RecG_N_sf"/>
</dbReference>
<dbReference type="InterPro" id="IPR033454">
    <property type="entry name" value="RecG_wedge"/>
</dbReference>
<dbReference type="InterPro" id="IPR028993">
    <property type="entry name" value="RecG_N"/>
</dbReference>
<dbReference type="Proteomes" id="UP000250796">
    <property type="component" value="Chromosome MESINF"/>
</dbReference>
<evidence type="ECO:0000256" key="13">
    <source>
        <dbReference type="ARBA" id="ARBA00034808"/>
    </source>
</evidence>
<dbReference type="InterPro" id="IPR011545">
    <property type="entry name" value="DEAD/DEAH_box_helicase_dom"/>
</dbReference>
<evidence type="ECO:0000256" key="11">
    <source>
        <dbReference type="ARBA" id="ARBA00023235"/>
    </source>
</evidence>
<keyword evidence="11" id="KW-0413">Isomerase</keyword>
<keyword evidence="9 15" id="KW-0233">DNA recombination</keyword>
<evidence type="ECO:0000259" key="16">
    <source>
        <dbReference type="PROSITE" id="PS51192"/>
    </source>
</evidence>
<evidence type="ECO:0000256" key="6">
    <source>
        <dbReference type="ARBA" id="ARBA00022806"/>
    </source>
</evidence>
<keyword evidence="7 15" id="KW-0067">ATP-binding</keyword>
<dbReference type="Gene3D" id="2.40.50.140">
    <property type="entry name" value="Nucleic acid-binding proteins"/>
    <property type="match status" value="1"/>
</dbReference>
<dbReference type="Pfam" id="PF00270">
    <property type="entry name" value="DEAD"/>
    <property type="match status" value="1"/>
</dbReference>
<dbReference type="PANTHER" id="PTHR47964">
    <property type="entry name" value="ATP-DEPENDENT DNA HELICASE HOMOLOG RECG, CHLOROPLASTIC"/>
    <property type="match status" value="1"/>
</dbReference>
<dbReference type="InterPro" id="IPR001650">
    <property type="entry name" value="Helicase_C-like"/>
</dbReference>
<dbReference type="EMBL" id="LS974202">
    <property type="protein sequence ID" value="SSC13527.1"/>
    <property type="molecule type" value="Genomic_DNA"/>
</dbReference>
<dbReference type="GO" id="GO:0005524">
    <property type="term" value="F:ATP binding"/>
    <property type="evidence" value="ECO:0007669"/>
    <property type="project" value="UniProtKB-KW"/>
</dbReference>
<keyword evidence="5 15" id="KW-0378">Hydrolase</keyword>
<evidence type="ECO:0000256" key="15">
    <source>
        <dbReference type="RuleBase" id="RU363016"/>
    </source>
</evidence>
<dbReference type="PANTHER" id="PTHR47964:SF1">
    <property type="entry name" value="ATP-DEPENDENT DNA HELICASE HOMOLOG RECG, CHLOROPLASTIC"/>
    <property type="match status" value="1"/>
</dbReference>
<comment type="function">
    <text evidence="15">Plays a critical role in recombination and DNA repair. Helps process Holliday junction intermediates to mature products by catalyzing branch migration. Has replication fork regression activity, unwinds stalled or blocked replication forks to make a HJ that can be resolved. Has a DNA unwinding activity characteristic of a DNA helicase with 3'-5' polarity.</text>
</comment>
<accession>A0A7Z7LGA3</accession>
<dbReference type="InterPro" id="IPR004609">
    <property type="entry name" value="ATP-dep_DNA_helicase_RecG"/>
</dbReference>
<dbReference type="SUPFAM" id="SSF69008">
    <property type="entry name" value="RecG, N-terminal domain"/>
    <property type="match status" value="1"/>
</dbReference>
<reference evidence="18 19" key="1">
    <citation type="submission" date="2017-01" db="EMBL/GenBank/DDBJ databases">
        <authorList>
            <person name="Erauso G."/>
        </authorList>
    </citation>
    <scope>NUCLEOTIDE SEQUENCE [LARGE SCALE GENOMIC DNA]</scope>
    <source>
        <strain evidence="18">MESINF1</strain>
    </source>
</reference>